<dbReference type="Gene3D" id="3.60.40.10">
    <property type="entry name" value="PPM-type phosphatase domain"/>
    <property type="match status" value="1"/>
</dbReference>
<dbReference type="CDD" id="cd00143">
    <property type="entry name" value="PP2Cc"/>
    <property type="match status" value="1"/>
</dbReference>
<dbReference type="Pfam" id="PF13672">
    <property type="entry name" value="PP2C_2"/>
    <property type="match status" value="1"/>
</dbReference>
<sequence length="341" mass="34781">MTCLHCGDSGSAAGSKFCEGCGQPLLPLTSQAVPAAKDALACACSPAASAPDADGFCNNCGVRCIVAVSAASAAGVSNAHYWCDEPDARLAMISDIGRRHSHNEDCGSAGLSPNNAAVLVVADGVSSSFHSAQASATAVELVSAGLSAHDGTLAQEDVMHSAIMAAHQAIMQLPAGAAANLDEPECTLVAALVADGTATIGWVGDSRAYLISGNAERCLTVDDSWVEEVVAAGLYSRAAASADRRAHYVTQVLGMRDGPVAVHVLSTGMAADDVLLLCSDGLWNYFQQDGSLAARVGQIKQELGVDVSAKAVCQALVDDANAQGGHDNITVAMLMGRLLER</sequence>
<organism evidence="2 3">
    <name type="scientific">Paraherbaspirillum soli</name>
    <dbReference type="NCBI Taxonomy" id="631222"/>
    <lineage>
        <taxon>Bacteria</taxon>
        <taxon>Pseudomonadati</taxon>
        <taxon>Pseudomonadota</taxon>
        <taxon>Betaproteobacteria</taxon>
        <taxon>Burkholderiales</taxon>
        <taxon>Oxalobacteraceae</taxon>
        <taxon>Paraherbaspirillum</taxon>
    </lineage>
</organism>
<keyword evidence="3" id="KW-1185">Reference proteome</keyword>
<dbReference type="InterPro" id="IPR036457">
    <property type="entry name" value="PPM-type-like_dom_sf"/>
</dbReference>
<proteinExistence type="predicted"/>
<dbReference type="RefSeq" id="WP_378996154.1">
    <property type="nucleotide sequence ID" value="NZ_JBHSMT010000011.1"/>
</dbReference>
<evidence type="ECO:0000313" key="3">
    <source>
        <dbReference type="Proteomes" id="UP001596045"/>
    </source>
</evidence>
<dbReference type="PROSITE" id="PS51746">
    <property type="entry name" value="PPM_2"/>
    <property type="match status" value="1"/>
</dbReference>
<accession>A0ABW0M8E4</accession>
<dbReference type="Proteomes" id="UP001596045">
    <property type="component" value="Unassembled WGS sequence"/>
</dbReference>
<dbReference type="EMBL" id="JBHSMT010000011">
    <property type="protein sequence ID" value="MFC5473567.1"/>
    <property type="molecule type" value="Genomic_DNA"/>
</dbReference>
<keyword evidence="2" id="KW-0378">Hydrolase</keyword>
<dbReference type="InterPro" id="IPR001932">
    <property type="entry name" value="PPM-type_phosphatase-like_dom"/>
</dbReference>
<feature type="domain" description="PPM-type phosphatase" evidence="1">
    <location>
        <begin position="89"/>
        <end position="336"/>
    </location>
</feature>
<evidence type="ECO:0000259" key="1">
    <source>
        <dbReference type="PROSITE" id="PS51746"/>
    </source>
</evidence>
<name>A0ABW0M8E4_9BURK</name>
<gene>
    <name evidence="2" type="ORF">ACFPM8_06295</name>
</gene>
<evidence type="ECO:0000313" key="2">
    <source>
        <dbReference type="EMBL" id="MFC5473567.1"/>
    </source>
</evidence>
<dbReference type="GO" id="GO:0004722">
    <property type="term" value="F:protein serine/threonine phosphatase activity"/>
    <property type="evidence" value="ECO:0007669"/>
    <property type="project" value="UniProtKB-EC"/>
</dbReference>
<comment type="caution">
    <text evidence="2">The sequence shown here is derived from an EMBL/GenBank/DDBJ whole genome shotgun (WGS) entry which is preliminary data.</text>
</comment>
<dbReference type="EC" id="3.1.3.16" evidence="2"/>
<protein>
    <submittedName>
        <fullName evidence="2">PP2C family protein-serine/threonine phosphatase</fullName>
        <ecNumber evidence="2">3.1.3.16</ecNumber>
    </submittedName>
</protein>
<dbReference type="SMART" id="SM00332">
    <property type="entry name" value="PP2Cc"/>
    <property type="match status" value="1"/>
</dbReference>
<dbReference type="SUPFAM" id="SSF81606">
    <property type="entry name" value="PP2C-like"/>
    <property type="match status" value="1"/>
</dbReference>
<dbReference type="SMART" id="SM00331">
    <property type="entry name" value="PP2C_SIG"/>
    <property type="match status" value="1"/>
</dbReference>
<reference evidence="3" key="1">
    <citation type="journal article" date="2019" name="Int. J. Syst. Evol. Microbiol.">
        <title>The Global Catalogue of Microorganisms (GCM) 10K type strain sequencing project: providing services to taxonomists for standard genome sequencing and annotation.</title>
        <authorList>
            <consortium name="The Broad Institute Genomics Platform"/>
            <consortium name="The Broad Institute Genome Sequencing Center for Infectious Disease"/>
            <person name="Wu L."/>
            <person name="Ma J."/>
        </authorList>
    </citation>
    <scope>NUCLEOTIDE SEQUENCE [LARGE SCALE GENOMIC DNA]</scope>
    <source>
        <strain evidence="3">JCM 17066</strain>
    </source>
</reference>